<feature type="domain" description="BD-FAE-like" evidence="3">
    <location>
        <begin position="49"/>
        <end position="244"/>
    </location>
</feature>
<evidence type="ECO:0000313" key="5">
    <source>
        <dbReference type="Proteomes" id="UP000245890"/>
    </source>
</evidence>
<organism evidence="4 5">
    <name type="scientific">Sphingomonas pokkalii</name>
    <dbReference type="NCBI Taxonomy" id="2175090"/>
    <lineage>
        <taxon>Bacteria</taxon>
        <taxon>Pseudomonadati</taxon>
        <taxon>Pseudomonadota</taxon>
        <taxon>Alphaproteobacteria</taxon>
        <taxon>Sphingomonadales</taxon>
        <taxon>Sphingomonadaceae</taxon>
        <taxon>Sphingomonas</taxon>
    </lineage>
</organism>
<dbReference type="Pfam" id="PF20434">
    <property type="entry name" value="BD-FAE"/>
    <property type="match status" value="1"/>
</dbReference>
<dbReference type="RefSeq" id="WP_116470197.1">
    <property type="nucleotide sequence ID" value="NZ_QENQ01000001.1"/>
</dbReference>
<name>A0A2U0SHJ6_9SPHN</name>
<evidence type="ECO:0000259" key="3">
    <source>
        <dbReference type="Pfam" id="PF20434"/>
    </source>
</evidence>
<protein>
    <submittedName>
        <fullName evidence="4">Esterase</fullName>
    </submittedName>
</protein>
<proteinExistence type="predicted"/>
<reference evidence="4 5" key="1">
    <citation type="submission" date="2018-05" db="EMBL/GenBank/DDBJ databases">
        <title>Description of Sphingomonas pokkalii sp nov, isolated from the rhizosphere of saline tolerant pokkali rice and its draft genome analysis.</title>
        <authorList>
            <person name="Menon R."/>
            <person name="Kumari S."/>
            <person name="Rameshkumar N."/>
        </authorList>
    </citation>
    <scope>NUCLEOTIDE SEQUENCE [LARGE SCALE GENOMIC DNA]</scope>
    <source>
        <strain evidence="4 5">L3B27</strain>
    </source>
</reference>
<dbReference type="InterPro" id="IPR029058">
    <property type="entry name" value="AB_hydrolase_fold"/>
</dbReference>
<feature type="signal peptide" evidence="2">
    <location>
        <begin position="1"/>
        <end position="20"/>
    </location>
</feature>
<dbReference type="InterPro" id="IPR050300">
    <property type="entry name" value="GDXG_lipolytic_enzyme"/>
</dbReference>
<evidence type="ECO:0000256" key="2">
    <source>
        <dbReference type="SAM" id="SignalP"/>
    </source>
</evidence>
<dbReference type="PANTHER" id="PTHR48081">
    <property type="entry name" value="AB HYDROLASE SUPERFAMILY PROTEIN C4A8.06C"/>
    <property type="match status" value="1"/>
</dbReference>
<dbReference type="SUPFAM" id="SSF53474">
    <property type="entry name" value="alpha/beta-Hydrolases"/>
    <property type="match status" value="1"/>
</dbReference>
<comment type="caution">
    <text evidence="4">The sequence shown here is derived from an EMBL/GenBank/DDBJ whole genome shotgun (WGS) entry which is preliminary data.</text>
</comment>
<evidence type="ECO:0000256" key="1">
    <source>
        <dbReference type="ARBA" id="ARBA00022801"/>
    </source>
</evidence>
<dbReference type="Gene3D" id="3.40.50.1820">
    <property type="entry name" value="alpha/beta hydrolase"/>
    <property type="match status" value="1"/>
</dbReference>
<gene>
    <name evidence="4" type="ORF">DD559_16840</name>
</gene>
<dbReference type="OrthoDB" id="9771666at2"/>
<dbReference type="EMBL" id="QENQ01000001">
    <property type="protein sequence ID" value="PVX30794.1"/>
    <property type="molecule type" value="Genomic_DNA"/>
</dbReference>
<feature type="chain" id="PRO_5015409412" evidence="2">
    <location>
        <begin position="21"/>
        <end position="296"/>
    </location>
</feature>
<dbReference type="AlphaFoldDB" id="A0A2U0SHJ6"/>
<accession>A0A2U0SHJ6</accession>
<keyword evidence="5" id="KW-1185">Reference proteome</keyword>
<dbReference type="InterPro" id="IPR049492">
    <property type="entry name" value="BD-FAE-like_dom"/>
</dbReference>
<keyword evidence="1" id="KW-0378">Hydrolase</keyword>
<dbReference type="PANTHER" id="PTHR48081:SF33">
    <property type="entry name" value="KYNURENINE FORMAMIDASE"/>
    <property type="match status" value="1"/>
</dbReference>
<keyword evidence="2" id="KW-0732">Signal</keyword>
<evidence type="ECO:0000313" key="4">
    <source>
        <dbReference type="EMBL" id="PVX30794.1"/>
    </source>
</evidence>
<dbReference type="Proteomes" id="UP000245890">
    <property type="component" value="Unassembled WGS sequence"/>
</dbReference>
<sequence length="296" mass="31455">MRVIGWVVAGLFLAGPPALARQQVETAAAPVAAASKRDLAYGALPAQKLDFYLPTRATHAPPPLVVFVHGGGWRMGNKENATGTPKIAHLRDAGYAFATIDYRLIPEAPVERQAEDVAAALGWLIAHARELGFDPNHVVLMGHSAGAHLSALVGTDPQYLEKQGLAPERLRGVILLDGAAYDVPAQLAEAGRFMQPIYDQAFGSDPARQRRLSPITHAAAPNAPSFLILHVDRADGTRQSEALAAALRAAGSKVVVQGIEGRGLRGHVAMNRQLGAADYPATAIVDRWLSATFSPR</sequence>
<dbReference type="GO" id="GO:0016787">
    <property type="term" value="F:hydrolase activity"/>
    <property type="evidence" value="ECO:0007669"/>
    <property type="project" value="UniProtKB-KW"/>
</dbReference>